<dbReference type="GO" id="GO:0019825">
    <property type="term" value="F:oxygen binding"/>
    <property type="evidence" value="ECO:0007669"/>
    <property type="project" value="InterPro"/>
</dbReference>
<dbReference type="RefSeq" id="WP_050673101.1">
    <property type="nucleotide sequence ID" value="NZ_CVRL01000013.1"/>
</dbReference>
<evidence type="ECO:0000313" key="2">
    <source>
        <dbReference type="Proteomes" id="UP000043764"/>
    </source>
</evidence>
<dbReference type="Proteomes" id="UP000043764">
    <property type="component" value="Unassembled WGS sequence"/>
</dbReference>
<dbReference type="AlphaFoldDB" id="A0A0H5CZH8"/>
<dbReference type="InterPro" id="IPR012292">
    <property type="entry name" value="Globin/Proto"/>
</dbReference>
<dbReference type="SUPFAM" id="SSF46458">
    <property type="entry name" value="Globin-like"/>
    <property type="match status" value="1"/>
</dbReference>
<dbReference type="CDD" id="cd08916">
    <property type="entry name" value="TrHb3_P"/>
    <property type="match status" value="1"/>
</dbReference>
<evidence type="ECO:0000313" key="1">
    <source>
        <dbReference type="EMBL" id="CRL10432.1"/>
    </source>
</evidence>
<organism evidence="1 2">
    <name type="scientific">Phaeobacter italicus</name>
    <dbReference type="NCBI Taxonomy" id="481446"/>
    <lineage>
        <taxon>Bacteria</taxon>
        <taxon>Pseudomonadati</taxon>
        <taxon>Pseudomonadota</taxon>
        <taxon>Alphaproteobacteria</taxon>
        <taxon>Rhodobacterales</taxon>
        <taxon>Roseobacteraceae</taxon>
        <taxon>Phaeobacter</taxon>
    </lineage>
</organism>
<accession>A0A0H5CZH8</accession>
<name>A0A0H5CZH8_9RHOB</name>
<reference evidence="2" key="1">
    <citation type="submission" date="2015-05" db="EMBL/GenBank/DDBJ databases">
        <authorList>
            <person name="Rodrigo-Torres Lidia"/>
            <person name="Arahal R.David."/>
        </authorList>
    </citation>
    <scope>NUCLEOTIDE SEQUENCE [LARGE SCALE GENOMIC DNA]</scope>
    <source>
        <strain evidence="2">CECT 7321</strain>
    </source>
</reference>
<dbReference type="STRING" id="481446.NIT7645_02627"/>
<protein>
    <submittedName>
        <fullName evidence="1">Group 3 truncated hemoglobin ctb</fullName>
    </submittedName>
</protein>
<dbReference type="EMBL" id="CVRL01000013">
    <property type="protein sequence ID" value="CRL10432.1"/>
    <property type="molecule type" value="Genomic_DNA"/>
</dbReference>
<gene>
    <name evidence="1" type="primary">ctb</name>
    <name evidence="1" type="ORF">NIT7321_01277</name>
</gene>
<sequence length="150" mass="16947">MSDPAPSPTAGSPSRPEAPLARFDISAEQISRVVAVFYGRGRSHDVLGPVFGAHVEDWPEHEEKIARFWRNAILREKCYSGNPMRIHVSRPDVREEHFPIWLGLFHEVLQTELPELTARQWGALADRIGEGFRTGVVAMRQPKNAPPKLF</sequence>
<proteinExistence type="predicted"/>
<keyword evidence="2" id="KW-1185">Reference proteome</keyword>
<dbReference type="InterPro" id="IPR009050">
    <property type="entry name" value="Globin-like_sf"/>
</dbReference>
<dbReference type="Gene3D" id="1.10.490.10">
    <property type="entry name" value="Globins"/>
    <property type="match status" value="1"/>
</dbReference>
<dbReference type="GO" id="GO:0020037">
    <property type="term" value="F:heme binding"/>
    <property type="evidence" value="ECO:0007669"/>
    <property type="project" value="InterPro"/>
</dbReference>